<dbReference type="InterPro" id="IPR025846">
    <property type="entry name" value="TBL_N"/>
</dbReference>
<gene>
    <name evidence="10" type="ORF">NE237_009295</name>
</gene>
<evidence type="ECO:0000256" key="6">
    <source>
        <dbReference type="ARBA" id="ARBA00023136"/>
    </source>
</evidence>
<reference evidence="10" key="1">
    <citation type="journal article" date="2023" name="Plant J.">
        <title>The genome of the king protea, Protea cynaroides.</title>
        <authorList>
            <person name="Chang J."/>
            <person name="Duong T.A."/>
            <person name="Schoeman C."/>
            <person name="Ma X."/>
            <person name="Roodt D."/>
            <person name="Barker N."/>
            <person name="Li Z."/>
            <person name="Van de Peer Y."/>
            <person name="Mizrachi E."/>
        </authorList>
    </citation>
    <scope>NUCLEOTIDE SEQUENCE</scope>
    <source>
        <tissue evidence="10">Young leaves</tissue>
    </source>
</reference>
<dbReference type="GO" id="GO:0005794">
    <property type="term" value="C:Golgi apparatus"/>
    <property type="evidence" value="ECO:0007669"/>
    <property type="project" value="TreeGrafter"/>
</dbReference>
<organism evidence="10 11">
    <name type="scientific">Protea cynaroides</name>
    <dbReference type="NCBI Taxonomy" id="273540"/>
    <lineage>
        <taxon>Eukaryota</taxon>
        <taxon>Viridiplantae</taxon>
        <taxon>Streptophyta</taxon>
        <taxon>Embryophyta</taxon>
        <taxon>Tracheophyta</taxon>
        <taxon>Spermatophyta</taxon>
        <taxon>Magnoliopsida</taxon>
        <taxon>Proteales</taxon>
        <taxon>Proteaceae</taxon>
        <taxon>Protea</taxon>
    </lineage>
</organism>
<keyword evidence="4" id="KW-0735">Signal-anchor</keyword>
<comment type="caution">
    <text evidence="10">The sequence shown here is derived from an EMBL/GenBank/DDBJ whole genome shotgun (WGS) entry which is preliminary data.</text>
</comment>
<evidence type="ECO:0000256" key="8">
    <source>
        <dbReference type="SAM" id="Phobius"/>
    </source>
</evidence>
<evidence type="ECO:0000313" key="10">
    <source>
        <dbReference type="EMBL" id="KAJ4978515.1"/>
    </source>
</evidence>
<feature type="region of interest" description="Disordered" evidence="7">
    <location>
        <begin position="428"/>
        <end position="453"/>
    </location>
</feature>
<dbReference type="InterPro" id="IPR026057">
    <property type="entry name" value="TBL_C"/>
</dbReference>
<proteinExistence type="inferred from homology"/>
<protein>
    <recommendedName>
        <fullName evidence="9">Ig-like domain-containing protein</fullName>
    </recommendedName>
</protein>
<evidence type="ECO:0000256" key="4">
    <source>
        <dbReference type="ARBA" id="ARBA00022968"/>
    </source>
</evidence>
<evidence type="ECO:0000256" key="1">
    <source>
        <dbReference type="ARBA" id="ARBA00004167"/>
    </source>
</evidence>
<keyword evidence="5 8" id="KW-1133">Transmembrane helix</keyword>
<evidence type="ECO:0000256" key="5">
    <source>
        <dbReference type="ARBA" id="ARBA00022989"/>
    </source>
</evidence>
<feature type="domain" description="Ig-like" evidence="9">
    <location>
        <begin position="133"/>
        <end position="186"/>
    </location>
</feature>
<dbReference type="PANTHER" id="PTHR32285:SF11">
    <property type="entry name" value="PROTEIN TRICHOME BIREFRINGENCE-LIKE 34"/>
    <property type="match status" value="1"/>
</dbReference>
<dbReference type="AlphaFoldDB" id="A0A9Q0KXG0"/>
<dbReference type="PANTHER" id="PTHR32285">
    <property type="entry name" value="PROTEIN TRICHOME BIREFRINGENCE-LIKE 9-RELATED"/>
    <property type="match status" value="1"/>
</dbReference>
<feature type="transmembrane region" description="Helical" evidence="8">
    <location>
        <begin position="37"/>
        <end position="55"/>
    </location>
</feature>
<name>A0A9Q0KXG0_9MAGN</name>
<dbReference type="OrthoDB" id="2016263at2759"/>
<sequence length="453" mass="52240">MDIPKQHQTKKATTPMAKKYRISFPFRPWGIRIRFQPLMGILLTVLIMATIYLTGKNTVQTSDDRVSIDTNSSDSPQECDFFSGKWVFDNVSYPLYSGKQCSYMSDQVACERYGRPDLKYQNWRWQPHQCDLPRFNATALLEMLRNKRLVYVGDSLNRGQWVSMVCLVESAVPPSQKSVDWVGDGSLISFRAFEYNASIDFYWEPLLVESNSDHPFNHRLPDRIIRIQAIEKHAKSWTNADVLVFNSYLWWRRPTLKVLWGSFDNSDGVYKEVEMLRSFEMALKTWSDWMEFHVDRNRTQLFFQSMSPTHLWNYEWTSGGEGNCYNETEPITTEGHWGGGSDVNMLRLVEAAIKNLENRGVTVQLLNITQMSEYRKEAHPTIYKKHWETFTEEQLSNPVSYADCIHWCLPGVPDAWNEILYALLLRSSPSSPPLSSSSSSPLSSSSSSSNSSS</sequence>
<evidence type="ECO:0000256" key="3">
    <source>
        <dbReference type="ARBA" id="ARBA00022692"/>
    </source>
</evidence>
<keyword evidence="6 8" id="KW-0472">Membrane</keyword>
<accession>A0A9Q0KXG0</accession>
<dbReference type="InterPro" id="IPR007110">
    <property type="entry name" value="Ig-like_dom"/>
</dbReference>
<evidence type="ECO:0000313" key="11">
    <source>
        <dbReference type="Proteomes" id="UP001141806"/>
    </source>
</evidence>
<dbReference type="EMBL" id="JAMYWD010000002">
    <property type="protein sequence ID" value="KAJ4978515.1"/>
    <property type="molecule type" value="Genomic_DNA"/>
</dbReference>
<dbReference type="InterPro" id="IPR029962">
    <property type="entry name" value="TBL"/>
</dbReference>
<keyword evidence="11" id="KW-1185">Reference proteome</keyword>
<comment type="subcellular location">
    <subcellularLocation>
        <location evidence="1">Membrane</location>
        <topology evidence="1">Single-pass membrane protein</topology>
    </subcellularLocation>
</comment>
<dbReference type="Pfam" id="PF14416">
    <property type="entry name" value="PMR5N"/>
    <property type="match status" value="1"/>
</dbReference>
<evidence type="ECO:0000256" key="7">
    <source>
        <dbReference type="SAM" id="MobiDB-lite"/>
    </source>
</evidence>
<evidence type="ECO:0000259" key="9">
    <source>
        <dbReference type="PROSITE" id="PS50835"/>
    </source>
</evidence>
<dbReference type="Proteomes" id="UP001141806">
    <property type="component" value="Unassembled WGS sequence"/>
</dbReference>
<evidence type="ECO:0000256" key="2">
    <source>
        <dbReference type="ARBA" id="ARBA00007727"/>
    </source>
</evidence>
<dbReference type="GO" id="GO:0016413">
    <property type="term" value="F:O-acetyltransferase activity"/>
    <property type="evidence" value="ECO:0007669"/>
    <property type="project" value="InterPro"/>
</dbReference>
<keyword evidence="3 8" id="KW-0812">Transmembrane</keyword>
<dbReference type="Pfam" id="PF13839">
    <property type="entry name" value="PC-Esterase"/>
    <property type="match status" value="1"/>
</dbReference>
<comment type="similarity">
    <text evidence="2">Belongs to the PC-esterase family. TBL subfamily.</text>
</comment>
<dbReference type="GO" id="GO:0016020">
    <property type="term" value="C:membrane"/>
    <property type="evidence" value="ECO:0007669"/>
    <property type="project" value="UniProtKB-SubCell"/>
</dbReference>
<dbReference type="PROSITE" id="PS50835">
    <property type="entry name" value="IG_LIKE"/>
    <property type="match status" value="1"/>
</dbReference>